<comment type="caution">
    <text evidence="3">The sequence shown here is derived from an EMBL/GenBank/DDBJ whole genome shotgun (WGS) entry which is preliminary data.</text>
</comment>
<dbReference type="Gene3D" id="3.30.565.10">
    <property type="entry name" value="Histidine kinase-like ATPase, C-terminal domain"/>
    <property type="match status" value="1"/>
</dbReference>
<dbReference type="InterPro" id="IPR050267">
    <property type="entry name" value="Anti-sigma-factor_SerPK"/>
</dbReference>
<dbReference type="Proteomes" id="UP001501442">
    <property type="component" value="Unassembled WGS sequence"/>
</dbReference>
<dbReference type="InterPro" id="IPR003594">
    <property type="entry name" value="HATPase_dom"/>
</dbReference>
<name>A0ABP8UFI6_9ACTN</name>
<dbReference type="CDD" id="cd16936">
    <property type="entry name" value="HATPase_RsbW-like"/>
    <property type="match status" value="1"/>
</dbReference>
<gene>
    <name evidence="3" type="ORF">GCM10023196_052330</name>
</gene>
<dbReference type="Pfam" id="PF13581">
    <property type="entry name" value="HATPase_c_2"/>
    <property type="match status" value="1"/>
</dbReference>
<protein>
    <recommendedName>
        <fullName evidence="2">Histidine kinase/HSP90-like ATPase domain-containing protein</fullName>
    </recommendedName>
</protein>
<dbReference type="EMBL" id="BAABHK010000007">
    <property type="protein sequence ID" value="GAA4629744.1"/>
    <property type="molecule type" value="Genomic_DNA"/>
</dbReference>
<organism evidence="3 4">
    <name type="scientific">Actinoallomurus vinaceus</name>
    <dbReference type="NCBI Taxonomy" id="1080074"/>
    <lineage>
        <taxon>Bacteria</taxon>
        <taxon>Bacillati</taxon>
        <taxon>Actinomycetota</taxon>
        <taxon>Actinomycetes</taxon>
        <taxon>Streptosporangiales</taxon>
        <taxon>Thermomonosporaceae</taxon>
        <taxon>Actinoallomurus</taxon>
    </lineage>
</organism>
<dbReference type="RefSeq" id="WP_345433641.1">
    <property type="nucleotide sequence ID" value="NZ_BAABHK010000007.1"/>
</dbReference>
<evidence type="ECO:0000256" key="1">
    <source>
        <dbReference type="ARBA" id="ARBA00022527"/>
    </source>
</evidence>
<accession>A0ABP8UFI6</accession>
<dbReference type="PANTHER" id="PTHR35526:SF3">
    <property type="entry name" value="ANTI-SIGMA-F FACTOR RSBW"/>
    <property type="match status" value="1"/>
</dbReference>
<keyword evidence="4" id="KW-1185">Reference proteome</keyword>
<proteinExistence type="predicted"/>
<keyword evidence="1" id="KW-0723">Serine/threonine-protein kinase</keyword>
<dbReference type="InterPro" id="IPR036890">
    <property type="entry name" value="HATPase_C_sf"/>
</dbReference>
<reference evidence="4" key="1">
    <citation type="journal article" date="2019" name="Int. J. Syst. Evol. Microbiol.">
        <title>The Global Catalogue of Microorganisms (GCM) 10K type strain sequencing project: providing services to taxonomists for standard genome sequencing and annotation.</title>
        <authorList>
            <consortium name="The Broad Institute Genomics Platform"/>
            <consortium name="The Broad Institute Genome Sequencing Center for Infectious Disease"/>
            <person name="Wu L."/>
            <person name="Ma J."/>
        </authorList>
    </citation>
    <scope>NUCLEOTIDE SEQUENCE [LARGE SCALE GENOMIC DNA]</scope>
    <source>
        <strain evidence="4">JCM 17939</strain>
    </source>
</reference>
<dbReference type="PANTHER" id="PTHR35526">
    <property type="entry name" value="ANTI-SIGMA-F FACTOR RSBW-RELATED"/>
    <property type="match status" value="1"/>
</dbReference>
<evidence type="ECO:0000313" key="3">
    <source>
        <dbReference type="EMBL" id="GAA4629744.1"/>
    </source>
</evidence>
<evidence type="ECO:0000313" key="4">
    <source>
        <dbReference type="Proteomes" id="UP001501442"/>
    </source>
</evidence>
<sequence>MTPHQACFPIRRHEAVTLAAVPNAVSLARRLVAEVARHWRLPDELVEGTVLITSELVTNAIKATEAFHQATGTREVGRVKLRLRLNRPSLFTEVWDINPVLPMKRQAGALDTGGRGLGIIECLCVNWSAARCREGGKLVWAEQRFAL</sequence>
<keyword evidence="1" id="KW-0808">Transferase</keyword>
<keyword evidence="1" id="KW-0418">Kinase</keyword>
<feature type="domain" description="Histidine kinase/HSP90-like ATPase" evidence="2">
    <location>
        <begin position="19"/>
        <end position="140"/>
    </location>
</feature>
<evidence type="ECO:0000259" key="2">
    <source>
        <dbReference type="Pfam" id="PF13581"/>
    </source>
</evidence>